<dbReference type="InterPro" id="IPR057926">
    <property type="entry name" value="QRICH1_dom"/>
</dbReference>
<protein>
    <submittedName>
        <fullName evidence="3">Uncharacterized protein LOC102802687</fullName>
    </submittedName>
</protein>
<dbReference type="Pfam" id="PF25561">
    <property type="entry name" value="QRICH1"/>
    <property type="match status" value="1"/>
</dbReference>
<keyword evidence="2" id="KW-1185">Reference proteome</keyword>
<evidence type="ECO:0000313" key="3">
    <source>
        <dbReference type="RefSeq" id="XP_006812490.1"/>
    </source>
</evidence>
<accession>A0ABM0LXJ9</accession>
<evidence type="ECO:0000313" key="2">
    <source>
        <dbReference type="Proteomes" id="UP000694865"/>
    </source>
</evidence>
<feature type="domain" description="QRICH1-like" evidence="1">
    <location>
        <begin position="71"/>
        <end position="164"/>
    </location>
</feature>
<dbReference type="Proteomes" id="UP000694865">
    <property type="component" value="Unplaced"/>
</dbReference>
<gene>
    <name evidence="3" type="primary">LOC102802687</name>
</gene>
<dbReference type="RefSeq" id="XP_006812490.1">
    <property type="nucleotide sequence ID" value="XM_006812427.1"/>
</dbReference>
<reference evidence="3" key="1">
    <citation type="submission" date="2025-08" db="UniProtKB">
        <authorList>
            <consortium name="RefSeq"/>
        </authorList>
    </citation>
    <scope>IDENTIFICATION</scope>
    <source>
        <tissue evidence="3">Testes</tissue>
    </source>
</reference>
<dbReference type="GeneID" id="102802687"/>
<proteinExistence type="predicted"/>
<sequence>MTENKESDDVRPVFLILKDVLPNKHYIYDYISHEDIFIARHPRRRFSDPVTDSTVGEIANKALPMNTQRRNMWALRAFNEWAMVRNNTSMKLNSDKHVKILQSLDVMDIKDVAHWLTKFILEARKGDGNCYPPKTLPLLVIGLQSYMGYERQQHINFLTDVEFRFSASVRFRNETIIAYRTGN</sequence>
<organism evidence="2 3">
    <name type="scientific">Saccoglossus kowalevskii</name>
    <name type="common">Acorn worm</name>
    <dbReference type="NCBI Taxonomy" id="10224"/>
    <lineage>
        <taxon>Eukaryota</taxon>
        <taxon>Metazoa</taxon>
        <taxon>Hemichordata</taxon>
        <taxon>Enteropneusta</taxon>
        <taxon>Harrimaniidae</taxon>
        <taxon>Saccoglossus</taxon>
    </lineage>
</organism>
<name>A0ABM0LXJ9_SACKO</name>
<evidence type="ECO:0000259" key="1">
    <source>
        <dbReference type="Pfam" id="PF25561"/>
    </source>
</evidence>